<organism evidence="1 2">
    <name type="scientific">Rubritalea halochordaticola</name>
    <dbReference type="NCBI Taxonomy" id="714537"/>
    <lineage>
        <taxon>Bacteria</taxon>
        <taxon>Pseudomonadati</taxon>
        <taxon>Verrucomicrobiota</taxon>
        <taxon>Verrucomicrobiia</taxon>
        <taxon>Verrucomicrobiales</taxon>
        <taxon>Rubritaleaceae</taxon>
        <taxon>Rubritalea</taxon>
    </lineage>
</organism>
<gene>
    <name evidence="1" type="ORF">Rhal01_03744</name>
</gene>
<keyword evidence="2" id="KW-1185">Reference proteome</keyword>
<dbReference type="EMBL" id="BAABRL010000016">
    <property type="protein sequence ID" value="GAA5497548.1"/>
    <property type="molecule type" value="Genomic_DNA"/>
</dbReference>
<evidence type="ECO:0000313" key="1">
    <source>
        <dbReference type="EMBL" id="GAA5497548.1"/>
    </source>
</evidence>
<evidence type="ECO:0000313" key="2">
    <source>
        <dbReference type="Proteomes" id="UP001424741"/>
    </source>
</evidence>
<proteinExistence type="predicted"/>
<comment type="caution">
    <text evidence="1">The sequence shown here is derived from an EMBL/GenBank/DDBJ whole genome shotgun (WGS) entry which is preliminary data.</text>
</comment>
<name>A0ABP9V4R9_9BACT</name>
<sequence>MKLFNHESHEFHECGVDGALPDEAYATRVGVVFLF</sequence>
<reference evidence="1 2" key="1">
    <citation type="submission" date="2024-02" db="EMBL/GenBank/DDBJ databases">
        <title>Rubritalea halochordaticola NBRC 107102.</title>
        <authorList>
            <person name="Ichikawa N."/>
            <person name="Katano-Makiyama Y."/>
            <person name="Hidaka K."/>
        </authorList>
    </citation>
    <scope>NUCLEOTIDE SEQUENCE [LARGE SCALE GENOMIC DNA]</scope>
    <source>
        <strain evidence="1 2">NBRC 107102</strain>
    </source>
</reference>
<accession>A0ABP9V4R9</accession>
<protein>
    <submittedName>
        <fullName evidence="1">Uncharacterized protein</fullName>
    </submittedName>
</protein>
<dbReference type="Proteomes" id="UP001424741">
    <property type="component" value="Unassembled WGS sequence"/>
</dbReference>